<organism evidence="2 3">
    <name type="scientific">Dunaliella salina</name>
    <name type="common">Green alga</name>
    <name type="synonym">Protococcus salinus</name>
    <dbReference type="NCBI Taxonomy" id="3046"/>
    <lineage>
        <taxon>Eukaryota</taxon>
        <taxon>Viridiplantae</taxon>
        <taxon>Chlorophyta</taxon>
        <taxon>core chlorophytes</taxon>
        <taxon>Chlorophyceae</taxon>
        <taxon>CS clade</taxon>
        <taxon>Chlamydomonadales</taxon>
        <taxon>Dunaliellaceae</taxon>
        <taxon>Dunaliella</taxon>
    </lineage>
</organism>
<dbReference type="Proteomes" id="UP000815325">
    <property type="component" value="Unassembled WGS sequence"/>
</dbReference>
<reference evidence="2" key="1">
    <citation type="submission" date="2017-08" db="EMBL/GenBank/DDBJ databases">
        <authorList>
            <person name="Polle J.E."/>
            <person name="Barry K."/>
            <person name="Cushman J."/>
            <person name="Schmutz J."/>
            <person name="Tran D."/>
            <person name="Hathwaick L.T."/>
            <person name="Yim W.C."/>
            <person name="Jenkins J."/>
            <person name="Mckie-Krisberg Z.M."/>
            <person name="Prochnik S."/>
            <person name="Lindquist E."/>
            <person name="Dockter R.B."/>
            <person name="Adam C."/>
            <person name="Molina H."/>
            <person name="Bunkerborg J."/>
            <person name="Jin E."/>
            <person name="Buchheim M."/>
            <person name="Magnuson J."/>
        </authorList>
    </citation>
    <scope>NUCLEOTIDE SEQUENCE</scope>
    <source>
        <strain evidence="2">CCAP 19/18</strain>
    </source>
</reference>
<feature type="non-terminal residue" evidence="2">
    <location>
        <position position="1"/>
    </location>
</feature>
<gene>
    <name evidence="2" type="ORF">DUNSADRAFT_17106</name>
</gene>
<comment type="caution">
    <text evidence="2">The sequence shown here is derived from an EMBL/GenBank/DDBJ whole genome shotgun (WGS) entry which is preliminary data.</text>
</comment>
<name>A0ABQ7G2D0_DUNSA</name>
<evidence type="ECO:0008006" key="4">
    <source>
        <dbReference type="Google" id="ProtNLM"/>
    </source>
</evidence>
<keyword evidence="3" id="KW-1185">Reference proteome</keyword>
<evidence type="ECO:0000313" key="3">
    <source>
        <dbReference type="Proteomes" id="UP000815325"/>
    </source>
</evidence>
<dbReference type="EMBL" id="MU070250">
    <property type="protein sequence ID" value="KAF5828759.1"/>
    <property type="molecule type" value="Genomic_DNA"/>
</dbReference>
<proteinExistence type="predicted"/>
<accession>A0ABQ7G2D0</accession>
<feature type="region of interest" description="Disordered" evidence="1">
    <location>
        <begin position="59"/>
        <end position="95"/>
    </location>
</feature>
<evidence type="ECO:0000313" key="2">
    <source>
        <dbReference type="EMBL" id="KAF5828759.1"/>
    </source>
</evidence>
<evidence type="ECO:0000256" key="1">
    <source>
        <dbReference type="SAM" id="MobiDB-lite"/>
    </source>
</evidence>
<sequence length="95" mass="10638">TQNRSWNVSFKWLQRRVGAQFGTMSYLITSNTLYYHDGDRWVTRDLSKIVDSLRNRSFTPHSASKPALDADAISSNNNRGDGISRGFAADAAAQQ</sequence>
<protein>
    <recommendedName>
        <fullName evidence="4">Encoded protein</fullName>
    </recommendedName>
</protein>